<keyword evidence="11" id="KW-1185">Reference proteome</keyword>
<dbReference type="SUPFAM" id="SSF49354">
    <property type="entry name" value="PapD-like"/>
    <property type="match status" value="1"/>
</dbReference>
<evidence type="ECO:0000256" key="3">
    <source>
        <dbReference type="ARBA" id="ARBA00023212"/>
    </source>
</evidence>
<sequence length="169" mass="19423">MANFAADERDLLNMVNIYCKKLKFKPSYNVSRREFIRLTNPTDRMIGFKVKTTRLQQLYTNPPYGVLKPKRGIYVQVGFKKLLGDFDLKPDRLTVCLCIVPYSKENMKPSTFWKTCTPSIVRNFTIEVEYDPAIEGTPPAREPPPPPPPPTGPPKKIKEEEEDEEEASE</sequence>
<comment type="function">
    <text evidence="5 7">Central component in molecular interactions underlying sperm crawling. Forms an extensive filament system that extends from sperm villipoda, along the leading edge of the pseudopod.</text>
</comment>
<keyword evidence="2" id="KW-0963">Cytoplasm</keyword>
<name>A0A077Z829_TRITR</name>
<gene>
    <name evidence="10" type="ORF">TTRE_0000404101</name>
</gene>
<dbReference type="STRING" id="36087.A0A077Z829"/>
<evidence type="ECO:0000256" key="5">
    <source>
        <dbReference type="ARBA" id="ARBA00037744"/>
    </source>
</evidence>
<accession>A0A077Z829</accession>
<evidence type="ECO:0000256" key="1">
    <source>
        <dbReference type="ARBA" id="ARBA00004245"/>
    </source>
</evidence>
<feature type="compositionally biased region" description="Acidic residues" evidence="8">
    <location>
        <begin position="160"/>
        <end position="169"/>
    </location>
</feature>
<dbReference type="PANTHER" id="PTHR22920">
    <property type="entry name" value="MAJOR SPERM PROTEIN"/>
    <property type="match status" value="1"/>
</dbReference>
<dbReference type="InterPro" id="IPR013783">
    <property type="entry name" value="Ig-like_fold"/>
</dbReference>
<dbReference type="InterPro" id="IPR000535">
    <property type="entry name" value="MSP_dom"/>
</dbReference>
<dbReference type="PROSITE" id="PS50202">
    <property type="entry name" value="MSP"/>
    <property type="match status" value="1"/>
</dbReference>
<feature type="compositionally biased region" description="Pro residues" evidence="8">
    <location>
        <begin position="140"/>
        <end position="153"/>
    </location>
</feature>
<dbReference type="InterPro" id="IPR008962">
    <property type="entry name" value="PapD-like_sf"/>
</dbReference>
<dbReference type="EMBL" id="HG805978">
    <property type="protein sequence ID" value="CDW55768.1"/>
    <property type="molecule type" value="Genomic_DNA"/>
</dbReference>
<evidence type="ECO:0000259" key="9">
    <source>
        <dbReference type="PROSITE" id="PS50202"/>
    </source>
</evidence>
<comment type="subcellular location">
    <subcellularLocation>
        <location evidence="6">Cell projection</location>
        <location evidence="6">Pseudopodium</location>
    </subcellularLocation>
    <subcellularLocation>
        <location evidence="1">Cytoplasm</location>
        <location evidence="1">Cytoskeleton</location>
    </subcellularLocation>
</comment>
<evidence type="ECO:0000313" key="10">
    <source>
        <dbReference type="EMBL" id="CDW55768.1"/>
    </source>
</evidence>
<dbReference type="GO" id="GO:0031143">
    <property type="term" value="C:pseudopodium"/>
    <property type="evidence" value="ECO:0007669"/>
    <property type="project" value="UniProtKB-SubCell"/>
</dbReference>
<reference evidence="10" key="2">
    <citation type="submission" date="2014-03" db="EMBL/GenBank/DDBJ databases">
        <title>The whipworm genome and dual-species transcriptomics of an intimate host-pathogen interaction.</title>
        <authorList>
            <person name="Foth B.J."/>
            <person name="Tsai I.J."/>
            <person name="Reid A.J."/>
            <person name="Bancroft A.J."/>
            <person name="Nichol S."/>
            <person name="Tracey A."/>
            <person name="Holroyd N."/>
            <person name="Cotton J.A."/>
            <person name="Stanley E.J."/>
            <person name="Zarowiecki M."/>
            <person name="Liu J.Z."/>
            <person name="Huckvale T."/>
            <person name="Cooper P.J."/>
            <person name="Grencis R.K."/>
            <person name="Berriman M."/>
        </authorList>
    </citation>
    <scope>NUCLEOTIDE SEQUENCE [LARGE SCALE GENOMIC DNA]</scope>
</reference>
<evidence type="ECO:0000313" key="11">
    <source>
        <dbReference type="Proteomes" id="UP000030665"/>
    </source>
</evidence>
<feature type="region of interest" description="Disordered" evidence="8">
    <location>
        <begin position="131"/>
        <end position="169"/>
    </location>
</feature>
<evidence type="ECO:0000256" key="4">
    <source>
        <dbReference type="ARBA" id="ARBA00023273"/>
    </source>
</evidence>
<dbReference type="GO" id="GO:0005856">
    <property type="term" value="C:cytoskeleton"/>
    <property type="evidence" value="ECO:0007669"/>
    <property type="project" value="UniProtKB-SubCell"/>
</dbReference>
<dbReference type="Gene3D" id="2.60.40.10">
    <property type="entry name" value="Immunoglobulins"/>
    <property type="match status" value="1"/>
</dbReference>
<keyword evidence="3 7" id="KW-0206">Cytoskeleton</keyword>
<evidence type="ECO:0000256" key="6">
    <source>
        <dbReference type="ARBA" id="ARBA00037818"/>
    </source>
</evidence>
<dbReference type="Proteomes" id="UP000030665">
    <property type="component" value="Unassembled WGS sequence"/>
</dbReference>
<keyword evidence="4" id="KW-0966">Cell projection</keyword>
<evidence type="ECO:0000256" key="7">
    <source>
        <dbReference type="RuleBase" id="RU003425"/>
    </source>
</evidence>
<reference evidence="10" key="1">
    <citation type="submission" date="2014-01" db="EMBL/GenBank/DDBJ databases">
        <authorList>
            <person name="Aslett M."/>
        </authorList>
    </citation>
    <scope>NUCLEOTIDE SEQUENCE</scope>
</reference>
<proteinExistence type="predicted"/>
<evidence type="ECO:0000256" key="2">
    <source>
        <dbReference type="ARBA" id="ARBA00022490"/>
    </source>
</evidence>
<organism evidence="10 11">
    <name type="scientific">Trichuris trichiura</name>
    <name type="common">Whipworm</name>
    <name type="synonym">Trichocephalus trichiurus</name>
    <dbReference type="NCBI Taxonomy" id="36087"/>
    <lineage>
        <taxon>Eukaryota</taxon>
        <taxon>Metazoa</taxon>
        <taxon>Ecdysozoa</taxon>
        <taxon>Nematoda</taxon>
        <taxon>Enoplea</taxon>
        <taxon>Dorylaimia</taxon>
        <taxon>Trichinellida</taxon>
        <taxon>Trichuridae</taxon>
        <taxon>Trichuris</taxon>
    </lineage>
</organism>
<evidence type="ECO:0000256" key="8">
    <source>
        <dbReference type="SAM" id="MobiDB-lite"/>
    </source>
</evidence>
<feature type="domain" description="MSP" evidence="9">
    <location>
        <begin position="11"/>
        <end position="131"/>
    </location>
</feature>
<dbReference type="Pfam" id="PF00635">
    <property type="entry name" value="Motile_Sperm"/>
    <property type="match status" value="1"/>
</dbReference>
<dbReference type="InterPro" id="IPR051155">
    <property type="entry name" value="Nematode_MSP"/>
</dbReference>
<protein>
    <recommendedName>
        <fullName evidence="7">Major sperm protein</fullName>
    </recommendedName>
</protein>
<dbReference type="AlphaFoldDB" id="A0A077Z829"/>
<dbReference type="PANTHER" id="PTHR22920:SF26">
    <property type="entry name" value="MAJOR SPERM PROTEIN"/>
    <property type="match status" value="1"/>
</dbReference>
<dbReference type="OrthoDB" id="5873870at2759"/>